<accession>A0AC35GK22</accession>
<dbReference type="Proteomes" id="UP000887580">
    <property type="component" value="Unplaced"/>
</dbReference>
<sequence>MSDQTFAVVPKAETFFDAGGREFIISQVLQIAGVVIIAYTIAFKLHRKLASLKNILSPATLKARKQFFIALLLQFTIPSMFLVTPPLAALTLIFFQYEYAHLLSNYIMPIIALHSAFNALIVMFVITPYRLTLIRWFRYIFRIKQSPVISLQPSLFSSSLTQHIEGQRIIYVSFRVFEYYIFFEIEIVGDEKEDEIGRKLKPAPPMRQRSRKISDVSAQDFS</sequence>
<dbReference type="WBParaSite" id="PS1159_v2.g6154.t1">
    <property type="protein sequence ID" value="PS1159_v2.g6154.t1"/>
    <property type="gene ID" value="PS1159_v2.g6154"/>
</dbReference>
<evidence type="ECO:0000313" key="2">
    <source>
        <dbReference type="WBParaSite" id="PS1159_v2.g6154.t1"/>
    </source>
</evidence>
<proteinExistence type="predicted"/>
<organism evidence="1 2">
    <name type="scientific">Panagrolaimus sp. PS1159</name>
    <dbReference type="NCBI Taxonomy" id="55785"/>
    <lineage>
        <taxon>Eukaryota</taxon>
        <taxon>Metazoa</taxon>
        <taxon>Ecdysozoa</taxon>
        <taxon>Nematoda</taxon>
        <taxon>Chromadorea</taxon>
        <taxon>Rhabditida</taxon>
        <taxon>Tylenchina</taxon>
        <taxon>Panagrolaimomorpha</taxon>
        <taxon>Panagrolaimoidea</taxon>
        <taxon>Panagrolaimidae</taxon>
        <taxon>Panagrolaimus</taxon>
    </lineage>
</organism>
<name>A0AC35GK22_9BILA</name>
<protein>
    <submittedName>
        <fullName evidence="2">G protein-coupled receptor</fullName>
    </submittedName>
</protein>
<evidence type="ECO:0000313" key="1">
    <source>
        <dbReference type="Proteomes" id="UP000887580"/>
    </source>
</evidence>
<reference evidence="2" key="1">
    <citation type="submission" date="2022-11" db="UniProtKB">
        <authorList>
            <consortium name="WormBaseParasite"/>
        </authorList>
    </citation>
    <scope>IDENTIFICATION</scope>
</reference>